<dbReference type="AlphaFoldDB" id="A0A086JX22"/>
<dbReference type="GO" id="GO:0042254">
    <property type="term" value="P:ribosome biogenesis"/>
    <property type="evidence" value="ECO:0007669"/>
    <property type="project" value="UniProtKB-UniRule"/>
</dbReference>
<name>A0A086JX22_TOXGO</name>
<feature type="region of interest" description="Disordered" evidence="3">
    <location>
        <begin position="286"/>
        <end position="318"/>
    </location>
</feature>
<evidence type="ECO:0000256" key="2">
    <source>
        <dbReference type="ARBA" id="ARBA00023134"/>
    </source>
</evidence>
<comment type="caution">
    <text evidence="6">The sequence shown here is derived from an EMBL/GenBank/DDBJ whole genome shotgun (WGS) entry which is preliminary data.</text>
</comment>
<dbReference type="InterPro" id="IPR006073">
    <property type="entry name" value="GTP-bd"/>
</dbReference>
<dbReference type="InterPro" id="IPR027417">
    <property type="entry name" value="P-loop_NTPase"/>
</dbReference>
<dbReference type="InterPro" id="IPR006169">
    <property type="entry name" value="GTP1_OBG_dom"/>
</dbReference>
<dbReference type="Proteomes" id="UP000028837">
    <property type="component" value="Unassembled WGS sequence"/>
</dbReference>
<dbReference type="PROSITE" id="PS51710">
    <property type="entry name" value="G_OBG"/>
    <property type="match status" value="1"/>
</dbReference>
<dbReference type="OrthoDB" id="333731at2759"/>
<sequence length="992" mass="106430">MRGPGVERRLARLARAAQRPQSRLPLLGGTGERQRETLSCICSSCMHSSRRREQLYVLSDLPAPLKSSPPRLGCVPQLSVLPDFFVSPPWLLQLACLSRRSSSCSSSSVFSSSSLFSSFSVFSHTSFFSSSSVFSSFCVFSPASSCSSSSPACPSFPSVVPSFAPASSRSPRCASVLRLPRRFSSSASFVDSRLIRVYGGRGGPGSCSYAKHAKHILVGPGIPSGGKGGDGGSVILRVVSGPRGRPEEDRSASSSSATDMSRVFSLTKKAAKAARVQAAAASVSGGLGGLPGWARGEDGSRGGKHHKPGEPGRDTVLLVPPGSVVWELRPLRSRSPISRNLDPAQTTRSSLSSPASSPVSSAASSPVSSPVSSAASSPVSSPVSSAASSSESAGPARLRASSEAFDGSTSEVVSSASLAPGFASSPDLLDFGCRCERRFLGELLIGSPPLVVARGGRGGRGNSRADPHRADCGEEGEEKVIEVELKSIADVGLVGFPNAGKSSILAALSRCAPRVASFPFTTTGPNVGSVSFENGDTLSVADLPGLVQNAHLNEGMGHAFLRHCERTSLLVYVLDASGDSATELDADPTEQSTAERAEKMADMGSTKERDEAGEQPQVKEKAREEETQEKKETEEATGEKESRAGHRKVGRGFEGRDGGERENENADRDERTSGDFVVGEEARTDRGRGAVERPRSAEERNTVSKGEGRQSPSGDAERSEAESLEDDRDTLSEDSRKWTSGMPRIPRSPVDAFFALYREVCLYSASLATRPFIVAATKCDISPAKTLETVDRLWRELNSPHQQRRLARMRQLALDRHTSSDLNETEDATETPKTLHQTFERFCLQSDRETENGLSNQERSSRGLQREEQAKREDGEKRSKKDTRREREESGLLQRDAEVPLLADEAHCEGEEDPRKNGGEAMGADKVPGGKQVQERKEAKTKLAKIQVVAISARHGHGLEALAEAMRAAVEAHRGDRERIMLQQLEEWKRRG</sequence>
<organism evidence="6 7">
    <name type="scientific">Toxoplasma gondii GAB2-2007-GAL-DOM2</name>
    <dbReference type="NCBI Taxonomy" id="1130820"/>
    <lineage>
        <taxon>Eukaryota</taxon>
        <taxon>Sar</taxon>
        <taxon>Alveolata</taxon>
        <taxon>Apicomplexa</taxon>
        <taxon>Conoidasida</taxon>
        <taxon>Coccidia</taxon>
        <taxon>Eucoccidiorida</taxon>
        <taxon>Eimeriorina</taxon>
        <taxon>Sarcocystidae</taxon>
        <taxon>Toxoplasma</taxon>
    </lineage>
</organism>
<dbReference type="PROSITE" id="PS51883">
    <property type="entry name" value="OBG"/>
    <property type="match status" value="1"/>
</dbReference>
<dbReference type="PANTHER" id="PTHR11702">
    <property type="entry name" value="DEVELOPMENTALLY REGULATED GTP-BINDING PROTEIN-RELATED"/>
    <property type="match status" value="1"/>
</dbReference>
<feature type="compositionally biased region" description="Basic and acidic residues" evidence="3">
    <location>
        <begin position="859"/>
        <end position="918"/>
    </location>
</feature>
<accession>A0A086JX22</accession>
<feature type="domain" description="Obg" evidence="5">
    <location>
        <begin position="187"/>
        <end position="488"/>
    </location>
</feature>
<evidence type="ECO:0000256" key="1">
    <source>
        <dbReference type="ARBA" id="ARBA00022741"/>
    </source>
</evidence>
<dbReference type="PANTHER" id="PTHR11702:SF31">
    <property type="entry name" value="MITOCHONDRIAL RIBOSOME-ASSOCIATED GTPASE 2"/>
    <property type="match status" value="1"/>
</dbReference>
<feature type="compositionally biased region" description="Basic and acidic residues" evidence="3">
    <location>
        <begin position="651"/>
        <end position="673"/>
    </location>
</feature>
<dbReference type="SUPFAM" id="SSF52540">
    <property type="entry name" value="P-loop containing nucleoside triphosphate hydrolases"/>
    <property type="match status" value="1"/>
</dbReference>
<dbReference type="Pfam" id="PF01926">
    <property type="entry name" value="MMR_HSR1"/>
    <property type="match status" value="1"/>
</dbReference>
<dbReference type="Gene3D" id="2.70.210.12">
    <property type="entry name" value="GTP1/OBG domain"/>
    <property type="match status" value="1"/>
</dbReference>
<dbReference type="SUPFAM" id="SSF82051">
    <property type="entry name" value="Obg GTP-binding protein N-terminal domain"/>
    <property type="match status" value="2"/>
</dbReference>
<proteinExistence type="predicted"/>
<keyword evidence="1" id="KW-0547">Nucleotide-binding</keyword>
<dbReference type="InterPro" id="IPR036726">
    <property type="entry name" value="GTP1_OBG_dom_sf"/>
</dbReference>
<gene>
    <name evidence="6" type="ORF">TGDOM2_316120</name>
</gene>
<dbReference type="EMBL" id="AHZU02001073">
    <property type="protein sequence ID" value="KFG36690.1"/>
    <property type="molecule type" value="Genomic_DNA"/>
</dbReference>
<dbReference type="InterPro" id="IPR031167">
    <property type="entry name" value="G_OBG"/>
</dbReference>
<feature type="domain" description="OBG-type G" evidence="4">
    <location>
        <begin position="489"/>
        <end position="579"/>
    </location>
</feature>
<feature type="region of interest" description="Disordered" evidence="3">
    <location>
        <begin position="239"/>
        <end position="261"/>
    </location>
</feature>
<feature type="region of interest" description="Disordered" evidence="3">
    <location>
        <begin position="455"/>
        <end position="474"/>
    </location>
</feature>
<protein>
    <submittedName>
        <fullName evidence="6">GTPase</fullName>
    </submittedName>
</protein>
<dbReference type="GO" id="GO:0005525">
    <property type="term" value="F:GTP binding"/>
    <property type="evidence" value="ECO:0007669"/>
    <property type="project" value="UniProtKB-KW"/>
</dbReference>
<feature type="region of interest" description="Disordered" evidence="3">
    <location>
        <begin position="581"/>
        <end position="744"/>
    </location>
</feature>
<dbReference type="PRINTS" id="PR00326">
    <property type="entry name" value="GTP1OBG"/>
</dbReference>
<keyword evidence="2" id="KW-0342">GTP-binding</keyword>
<dbReference type="VEuPathDB" id="ToxoDB:TGDOM2_316120"/>
<reference evidence="6 7" key="1">
    <citation type="submission" date="2014-02" db="EMBL/GenBank/DDBJ databases">
        <authorList>
            <person name="Sibley D."/>
            <person name="Venepally P."/>
            <person name="Karamycheva S."/>
            <person name="Hadjithomas M."/>
            <person name="Khan A."/>
            <person name="Brunk B."/>
            <person name="Roos D."/>
            <person name="Caler E."/>
            <person name="Lorenzi H."/>
        </authorList>
    </citation>
    <scope>NUCLEOTIDE SEQUENCE [LARGE SCALE GENOMIC DNA]</scope>
    <source>
        <strain evidence="6 7">GAB2-2007-GAL-DOM2</strain>
    </source>
</reference>
<feature type="compositionally biased region" description="Basic and acidic residues" evidence="3">
    <location>
        <begin position="680"/>
        <end position="708"/>
    </location>
</feature>
<feature type="region of interest" description="Disordered" evidence="3">
    <location>
        <begin position="335"/>
        <end position="406"/>
    </location>
</feature>
<evidence type="ECO:0000313" key="7">
    <source>
        <dbReference type="Proteomes" id="UP000028837"/>
    </source>
</evidence>
<feature type="compositionally biased region" description="Basic and acidic residues" evidence="3">
    <location>
        <begin position="593"/>
        <end position="644"/>
    </location>
</feature>
<dbReference type="InterPro" id="IPR045086">
    <property type="entry name" value="OBG_GTPase"/>
</dbReference>
<evidence type="ECO:0000256" key="3">
    <source>
        <dbReference type="SAM" id="MobiDB-lite"/>
    </source>
</evidence>
<evidence type="ECO:0000259" key="4">
    <source>
        <dbReference type="PROSITE" id="PS51710"/>
    </source>
</evidence>
<dbReference type="GO" id="GO:0005739">
    <property type="term" value="C:mitochondrion"/>
    <property type="evidence" value="ECO:0007669"/>
    <property type="project" value="TreeGrafter"/>
</dbReference>
<evidence type="ECO:0000259" key="5">
    <source>
        <dbReference type="PROSITE" id="PS51883"/>
    </source>
</evidence>
<evidence type="ECO:0000313" key="6">
    <source>
        <dbReference type="EMBL" id="KFG36690.1"/>
    </source>
</evidence>
<dbReference type="Gene3D" id="3.40.50.300">
    <property type="entry name" value="P-loop containing nucleotide triphosphate hydrolases"/>
    <property type="match status" value="1"/>
</dbReference>
<feature type="compositionally biased region" description="Low complexity" evidence="3">
    <location>
        <begin position="349"/>
        <end position="396"/>
    </location>
</feature>
<feature type="region of interest" description="Disordered" evidence="3">
    <location>
        <begin position="816"/>
        <end position="938"/>
    </location>
</feature>
<dbReference type="GO" id="GO:0003924">
    <property type="term" value="F:GTPase activity"/>
    <property type="evidence" value="ECO:0007669"/>
    <property type="project" value="InterPro"/>
</dbReference>
<feature type="compositionally biased region" description="Basic and acidic residues" evidence="3">
    <location>
        <begin position="463"/>
        <end position="474"/>
    </location>
</feature>